<dbReference type="GO" id="GO:0004864">
    <property type="term" value="F:protein phosphatase inhibitor activity"/>
    <property type="evidence" value="ECO:0007669"/>
    <property type="project" value="InterPro"/>
</dbReference>
<name>A0A4S8IFF7_MUSBA</name>
<proteinExistence type="predicted"/>
<feature type="compositionally biased region" description="Polar residues" evidence="1">
    <location>
        <begin position="171"/>
        <end position="184"/>
    </location>
</feature>
<evidence type="ECO:0008006" key="4">
    <source>
        <dbReference type="Google" id="ProtNLM"/>
    </source>
</evidence>
<feature type="compositionally biased region" description="Acidic residues" evidence="1">
    <location>
        <begin position="89"/>
        <end position="104"/>
    </location>
</feature>
<reference evidence="2 3" key="1">
    <citation type="journal article" date="2019" name="Nat. Plants">
        <title>Genome sequencing of Musa balbisiana reveals subgenome evolution and function divergence in polyploid bananas.</title>
        <authorList>
            <person name="Yao X."/>
        </authorList>
    </citation>
    <scope>NUCLEOTIDE SEQUENCE [LARGE SCALE GENOMIC DNA]</scope>
    <source>
        <strain evidence="3">cv. DH-PKW</strain>
        <tissue evidence="2">Leaves</tissue>
    </source>
</reference>
<dbReference type="AlphaFoldDB" id="A0A4S8IFF7"/>
<dbReference type="GO" id="GO:0009966">
    <property type="term" value="P:regulation of signal transduction"/>
    <property type="evidence" value="ECO:0007669"/>
    <property type="project" value="InterPro"/>
</dbReference>
<organism evidence="2 3">
    <name type="scientific">Musa balbisiana</name>
    <name type="common">Banana</name>
    <dbReference type="NCBI Taxonomy" id="52838"/>
    <lineage>
        <taxon>Eukaryota</taxon>
        <taxon>Viridiplantae</taxon>
        <taxon>Streptophyta</taxon>
        <taxon>Embryophyta</taxon>
        <taxon>Tracheophyta</taxon>
        <taxon>Spermatophyta</taxon>
        <taxon>Magnoliopsida</taxon>
        <taxon>Liliopsida</taxon>
        <taxon>Zingiberales</taxon>
        <taxon>Musaceae</taxon>
        <taxon>Musa</taxon>
    </lineage>
</organism>
<gene>
    <name evidence="2" type="ORF">C4D60_Mb09t05010</name>
</gene>
<evidence type="ECO:0000256" key="1">
    <source>
        <dbReference type="SAM" id="MobiDB-lite"/>
    </source>
</evidence>
<dbReference type="EMBL" id="PYDT01000010">
    <property type="protein sequence ID" value="THU46444.1"/>
    <property type="molecule type" value="Genomic_DNA"/>
</dbReference>
<accession>A0A4S8IFF7</accession>
<evidence type="ECO:0000313" key="3">
    <source>
        <dbReference type="Proteomes" id="UP000317650"/>
    </source>
</evidence>
<protein>
    <recommendedName>
        <fullName evidence="4">Protein phosphatase inhibitor 2</fullName>
    </recommendedName>
</protein>
<feature type="region of interest" description="Disordered" evidence="1">
    <location>
        <begin position="130"/>
        <end position="184"/>
    </location>
</feature>
<feature type="region of interest" description="Disordered" evidence="1">
    <location>
        <begin position="75"/>
        <end position="107"/>
    </location>
</feature>
<dbReference type="STRING" id="52838.A0A4S8IFF7"/>
<dbReference type="Pfam" id="PF04979">
    <property type="entry name" value="IPP-2"/>
    <property type="match status" value="1"/>
</dbReference>
<keyword evidence="3" id="KW-1185">Reference proteome</keyword>
<dbReference type="InterPro" id="IPR007062">
    <property type="entry name" value="PPI-2"/>
</dbReference>
<comment type="caution">
    <text evidence="2">The sequence shown here is derived from an EMBL/GenBank/DDBJ whole genome shotgun (WGS) entry which is preliminary data.</text>
</comment>
<dbReference type="Proteomes" id="UP000317650">
    <property type="component" value="Chromosome 9"/>
</dbReference>
<sequence>MDLFIASLKGRVRWNEANLVEIEENKPVRQKITEPKTPYHPMIDDDGSLSPRCTFDACLDNSAHAEALMTALNDVASSSKSSNGGWTSSEDETDAMEQDDDSEEDVARLSFKEHRKAHYDEFHKVKKLLRVGSLVVDEDDEGNRRQLNSRERGNSTLNGAKASDSCEIPNSMANKPNNGTASPV</sequence>
<feature type="compositionally biased region" description="Basic and acidic residues" evidence="1">
    <location>
        <begin position="142"/>
        <end position="153"/>
    </location>
</feature>
<dbReference type="PANTHER" id="PTHR12398">
    <property type="entry name" value="PROTEIN PHOSPHATASE INHIBITOR"/>
    <property type="match status" value="1"/>
</dbReference>
<dbReference type="PANTHER" id="PTHR12398:SF20">
    <property type="entry name" value="PROTEIN PHOSPHATASE 1 REGULATORY INHIBITOR SUBUNIT 2"/>
    <property type="match status" value="1"/>
</dbReference>
<evidence type="ECO:0000313" key="2">
    <source>
        <dbReference type="EMBL" id="THU46444.1"/>
    </source>
</evidence>
<feature type="compositionally biased region" description="Low complexity" evidence="1">
    <location>
        <begin position="77"/>
        <end position="88"/>
    </location>
</feature>